<protein>
    <submittedName>
        <fullName evidence="2">Uncharacterized protein</fullName>
    </submittedName>
</protein>
<dbReference type="Proteomes" id="UP001164746">
    <property type="component" value="Chromosome 15"/>
</dbReference>
<dbReference type="EMBL" id="CP111026">
    <property type="protein sequence ID" value="WAR28830.1"/>
    <property type="molecule type" value="Genomic_DNA"/>
</dbReference>
<evidence type="ECO:0000313" key="2">
    <source>
        <dbReference type="EMBL" id="WAR28830.1"/>
    </source>
</evidence>
<organism evidence="2 3">
    <name type="scientific">Mya arenaria</name>
    <name type="common">Soft-shell clam</name>
    <dbReference type="NCBI Taxonomy" id="6604"/>
    <lineage>
        <taxon>Eukaryota</taxon>
        <taxon>Metazoa</taxon>
        <taxon>Spiralia</taxon>
        <taxon>Lophotrochozoa</taxon>
        <taxon>Mollusca</taxon>
        <taxon>Bivalvia</taxon>
        <taxon>Autobranchia</taxon>
        <taxon>Heteroconchia</taxon>
        <taxon>Euheterodonta</taxon>
        <taxon>Imparidentia</taxon>
        <taxon>Neoheterodontei</taxon>
        <taxon>Myida</taxon>
        <taxon>Myoidea</taxon>
        <taxon>Myidae</taxon>
        <taxon>Mya</taxon>
    </lineage>
</organism>
<keyword evidence="3" id="KW-1185">Reference proteome</keyword>
<reference evidence="2" key="1">
    <citation type="submission" date="2022-11" db="EMBL/GenBank/DDBJ databases">
        <title>Centuries of genome instability and evolution in soft-shell clam transmissible cancer (bioRxiv).</title>
        <authorList>
            <person name="Hart S.F.M."/>
            <person name="Yonemitsu M.A."/>
            <person name="Giersch R.M."/>
            <person name="Beal B.F."/>
            <person name="Arriagada G."/>
            <person name="Davis B.W."/>
            <person name="Ostrander E.A."/>
            <person name="Goff S.P."/>
            <person name="Metzger M.J."/>
        </authorList>
    </citation>
    <scope>NUCLEOTIDE SEQUENCE</scope>
    <source>
        <strain evidence="2">MELC-2E11</strain>
        <tissue evidence="2">Siphon/mantle</tissue>
    </source>
</reference>
<name>A0ABY7G3T9_MYAAR</name>
<dbReference type="EMBL" id="CP111026">
    <property type="protein sequence ID" value="WAR28827.1"/>
    <property type="molecule type" value="Genomic_DNA"/>
</dbReference>
<proteinExistence type="predicted"/>
<gene>
    <name evidence="1" type="ORF">MAR_014531</name>
    <name evidence="2" type="ORF">MAR_014534</name>
</gene>
<evidence type="ECO:0000313" key="1">
    <source>
        <dbReference type="EMBL" id="WAR28827.1"/>
    </source>
</evidence>
<accession>A0ABY7G3T9</accession>
<sequence length="110" mass="12412">MEPFLTSTCLQEVKQKVLNIERLAMDGDSTTFTCVKRSLFPDLKKSNDRNHIKCFSYGISQNKGNAHGIKTSLNALSAHMLNEHSSCCPTWCKSLSTRITGRRTYCRVPN</sequence>
<evidence type="ECO:0000313" key="3">
    <source>
        <dbReference type="Proteomes" id="UP001164746"/>
    </source>
</evidence>